<protein>
    <submittedName>
        <fullName evidence="1">Uncharacterized protein</fullName>
    </submittedName>
</protein>
<evidence type="ECO:0000313" key="1">
    <source>
        <dbReference type="EMBL" id="KAK9687295.1"/>
    </source>
</evidence>
<keyword evidence="2" id="KW-1185">Reference proteome</keyword>
<dbReference type="Proteomes" id="UP001458880">
    <property type="component" value="Unassembled WGS sequence"/>
</dbReference>
<dbReference type="AlphaFoldDB" id="A0AAW1ICY0"/>
<name>A0AAW1ICY0_POPJA</name>
<reference evidence="1 2" key="1">
    <citation type="journal article" date="2024" name="BMC Genomics">
        <title>De novo assembly and annotation of Popillia japonica's genome with initial clues to its potential as an invasive pest.</title>
        <authorList>
            <person name="Cucini C."/>
            <person name="Boschi S."/>
            <person name="Funari R."/>
            <person name="Cardaioli E."/>
            <person name="Iannotti N."/>
            <person name="Marturano G."/>
            <person name="Paoli F."/>
            <person name="Bruttini M."/>
            <person name="Carapelli A."/>
            <person name="Frati F."/>
            <person name="Nardi F."/>
        </authorList>
    </citation>
    <scope>NUCLEOTIDE SEQUENCE [LARGE SCALE GENOMIC DNA]</scope>
    <source>
        <strain evidence="1">DMR45628</strain>
    </source>
</reference>
<organism evidence="1 2">
    <name type="scientific">Popillia japonica</name>
    <name type="common">Japanese beetle</name>
    <dbReference type="NCBI Taxonomy" id="7064"/>
    <lineage>
        <taxon>Eukaryota</taxon>
        <taxon>Metazoa</taxon>
        <taxon>Ecdysozoa</taxon>
        <taxon>Arthropoda</taxon>
        <taxon>Hexapoda</taxon>
        <taxon>Insecta</taxon>
        <taxon>Pterygota</taxon>
        <taxon>Neoptera</taxon>
        <taxon>Endopterygota</taxon>
        <taxon>Coleoptera</taxon>
        <taxon>Polyphaga</taxon>
        <taxon>Scarabaeiformia</taxon>
        <taxon>Scarabaeidae</taxon>
        <taxon>Rutelinae</taxon>
        <taxon>Popillia</taxon>
    </lineage>
</organism>
<evidence type="ECO:0000313" key="2">
    <source>
        <dbReference type="Proteomes" id="UP001458880"/>
    </source>
</evidence>
<proteinExistence type="predicted"/>
<accession>A0AAW1ICY0</accession>
<dbReference type="EMBL" id="JASPKY010000652">
    <property type="protein sequence ID" value="KAK9687295.1"/>
    <property type="molecule type" value="Genomic_DNA"/>
</dbReference>
<sequence length="87" mass="9528">MFIWNSVVRLAPTSIVLHNGNTPVPSQKGCGRITASLQLDIGLDIREFKALMKNIGGCAVIRIYCGDKTDTQALIPLEEKSVVFWPA</sequence>
<comment type="caution">
    <text evidence="1">The sequence shown here is derived from an EMBL/GenBank/DDBJ whole genome shotgun (WGS) entry which is preliminary data.</text>
</comment>
<gene>
    <name evidence="1" type="ORF">QE152_g36548</name>
</gene>